<keyword evidence="3" id="KW-1003">Cell membrane</keyword>
<accession>A0AAW0JV45</accession>
<feature type="region of interest" description="Disordered" evidence="10">
    <location>
        <begin position="1153"/>
        <end position="1180"/>
    </location>
</feature>
<feature type="compositionally biased region" description="Pro residues" evidence="10">
    <location>
        <begin position="204"/>
        <end position="213"/>
    </location>
</feature>
<dbReference type="Gene3D" id="2.30.180.10">
    <property type="entry name" value="FAS1 domain"/>
    <property type="match status" value="5"/>
</dbReference>
<keyword evidence="8" id="KW-0325">Glycoprotein</keyword>
<keyword evidence="7 11" id="KW-0472">Membrane</keyword>
<feature type="transmembrane region" description="Helical" evidence="11">
    <location>
        <begin position="1203"/>
        <end position="1233"/>
    </location>
</feature>
<feature type="compositionally biased region" description="Low complexity" evidence="10">
    <location>
        <begin position="1242"/>
        <end position="1262"/>
    </location>
</feature>
<keyword evidence="5 12" id="KW-0732">Signal</keyword>
<keyword evidence="6" id="KW-0654">Proteoglycan</keyword>
<evidence type="ECO:0000313" key="15">
    <source>
        <dbReference type="Proteomes" id="UP000237347"/>
    </source>
</evidence>
<feature type="domain" description="FAS1" evidence="13">
    <location>
        <begin position="48"/>
        <end position="192"/>
    </location>
</feature>
<dbReference type="Pfam" id="PF02469">
    <property type="entry name" value="Fasciclin"/>
    <property type="match status" value="5"/>
</dbReference>
<evidence type="ECO:0000256" key="1">
    <source>
        <dbReference type="ARBA" id="ARBA00004609"/>
    </source>
</evidence>
<protein>
    <submittedName>
        <fullName evidence="14">Fasciclin-like arabinogalactan protein 11</fullName>
    </submittedName>
</protein>
<dbReference type="InterPro" id="IPR045003">
    <property type="entry name" value="FLA_A"/>
</dbReference>
<dbReference type="InterPro" id="IPR036378">
    <property type="entry name" value="FAS1_dom_sf"/>
</dbReference>
<evidence type="ECO:0000256" key="5">
    <source>
        <dbReference type="ARBA" id="ARBA00022729"/>
    </source>
</evidence>
<dbReference type="InterPro" id="IPR000782">
    <property type="entry name" value="FAS1_domain"/>
</dbReference>
<feature type="domain" description="FAS1" evidence="13">
    <location>
        <begin position="275"/>
        <end position="419"/>
    </location>
</feature>
<feature type="signal peptide" evidence="12">
    <location>
        <begin position="1"/>
        <end position="23"/>
    </location>
</feature>
<feature type="region of interest" description="Disordered" evidence="10">
    <location>
        <begin position="25"/>
        <end position="50"/>
    </location>
</feature>
<comment type="subcellular location">
    <subcellularLocation>
        <location evidence="1">Cell membrane</location>
        <topology evidence="1">Lipid-anchor</topology>
        <topology evidence="1">GPI-anchor</topology>
    </subcellularLocation>
</comment>
<evidence type="ECO:0000256" key="3">
    <source>
        <dbReference type="ARBA" id="ARBA00022475"/>
    </source>
</evidence>
<dbReference type="Proteomes" id="UP000237347">
    <property type="component" value="Unassembled WGS sequence"/>
</dbReference>
<feature type="compositionally biased region" description="Low complexity" evidence="10">
    <location>
        <begin position="219"/>
        <end position="233"/>
    </location>
</feature>
<evidence type="ECO:0000256" key="11">
    <source>
        <dbReference type="SAM" id="Phobius"/>
    </source>
</evidence>
<keyword evidence="11" id="KW-1133">Transmembrane helix</keyword>
<comment type="similarity">
    <text evidence="2">Belongs to the fasciclin-like AGP family.</text>
</comment>
<feature type="region of interest" description="Disordered" evidence="10">
    <location>
        <begin position="916"/>
        <end position="947"/>
    </location>
</feature>
<evidence type="ECO:0000256" key="9">
    <source>
        <dbReference type="ARBA" id="ARBA00024686"/>
    </source>
</evidence>
<comment type="caution">
    <text evidence="14">The sequence shown here is derived from an EMBL/GenBank/DDBJ whole genome shotgun (WGS) entry which is preliminary data.</text>
</comment>
<comment type="function">
    <text evidence="9">May be a cell surface adhesion protein.</text>
</comment>
<gene>
    <name evidence="14" type="primary">FLA11_3</name>
    <name evidence="14" type="ORF">CFP56_028543</name>
</gene>
<dbReference type="SUPFAM" id="SSF82153">
    <property type="entry name" value="FAS1 domain"/>
    <property type="match status" value="5"/>
</dbReference>
<evidence type="ECO:0000256" key="2">
    <source>
        <dbReference type="ARBA" id="ARBA00007843"/>
    </source>
</evidence>
<dbReference type="PROSITE" id="PS50213">
    <property type="entry name" value="FAS1"/>
    <property type="match status" value="5"/>
</dbReference>
<feature type="transmembrane region" description="Helical" evidence="11">
    <location>
        <begin position="966"/>
        <end position="987"/>
    </location>
</feature>
<dbReference type="EMBL" id="PKMF04000468">
    <property type="protein sequence ID" value="KAK7830146.1"/>
    <property type="molecule type" value="Genomic_DNA"/>
</dbReference>
<feature type="region of interest" description="Disordered" evidence="10">
    <location>
        <begin position="713"/>
        <end position="746"/>
    </location>
</feature>
<feature type="transmembrane region" description="Helical" evidence="11">
    <location>
        <begin position="482"/>
        <end position="503"/>
    </location>
</feature>
<feature type="region of interest" description="Disordered" evidence="10">
    <location>
        <begin position="1444"/>
        <end position="1470"/>
    </location>
</feature>
<dbReference type="GO" id="GO:0098552">
    <property type="term" value="C:side of membrane"/>
    <property type="evidence" value="ECO:0007669"/>
    <property type="project" value="UniProtKB-KW"/>
</dbReference>
<dbReference type="FunFam" id="2.30.180.10:FF:000006">
    <property type="entry name" value="Fasciclin-like arabinogalactan protein 11"/>
    <property type="match status" value="4"/>
</dbReference>
<reference evidence="14 15" key="1">
    <citation type="journal article" date="2018" name="Sci. Data">
        <title>The draft genome sequence of cork oak.</title>
        <authorList>
            <person name="Ramos A.M."/>
            <person name="Usie A."/>
            <person name="Barbosa P."/>
            <person name="Barros P.M."/>
            <person name="Capote T."/>
            <person name="Chaves I."/>
            <person name="Simoes F."/>
            <person name="Abreu I."/>
            <person name="Carrasquinho I."/>
            <person name="Faro C."/>
            <person name="Guimaraes J.B."/>
            <person name="Mendonca D."/>
            <person name="Nobrega F."/>
            <person name="Rodrigues L."/>
            <person name="Saibo N.J.M."/>
            <person name="Varela M.C."/>
            <person name="Egas C."/>
            <person name="Matos J."/>
            <person name="Miguel C.M."/>
            <person name="Oliveira M.M."/>
            <person name="Ricardo C.P."/>
            <person name="Goncalves S."/>
        </authorList>
    </citation>
    <scope>NUCLEOTIDE SEQUENCE [LARGE SCALE GENOMIC DNA]</scope>
    <source>
        <strain evidence="15">cv. HL8</strain>
    </source>
</reference>
<keyword evidence="15" id="KW-1185">Reference proteome</keyword>
<evidence type="ECO:0000313" key="14">
    <source>
        <dbReference type="EMBL" id="KAK7830146.1"/>
    </source>
</evidence>
<feature type="compositionally biased region" description="Low complexity" evidence="10">
    <location>
        <begin position="540"/>
        <end position="554"/>
    </location>
</feature>
<dbReference type="PANTHER" id="PTHR32077:SF65">
    <property type="entry name" value="FASCICLIN-LIKE ARABINOGALACTAN PROTEIN 11"/>
    <property type="match status" value="1"/>
</dbReference>
<feature type="domain" description="FAS1" evidence="13">
    <location>
        <begin position="1044"/>
        <end position="1177"/>
    </location>
</feature>
<feature type="transmembrane region" description="Helical" evidence="11">
    <location>
        <begin position="765"/>
        <end position="786"/>
    </location>
</feature>
<keyword evidence="4" id="KW-0336">GPI-anchor</keyword>
<proteinExistence type="inferred from homology"/>
<feature type="region of interest" description="Disordered" evidence="10">
    <location>
        <begin position="204"/>
        <end position="233"/>
    </location>
</feature>
<feature type="region of interest" description="Disordered" evidence="10">
    <location>
        <begin position="1242"/>
        <end position="1287"/>
    </location>
</feature>
<keyword evidence="4" id="KW-0449">Lipoprotein</keyword>
<evidence type="ECO:0000259" key="13">
    <source>
        <dbReference type="PROSITE" id="PS50213"/>
    </source>
</evidence>
<name>A0AAW0JV45_QUESU</name>
<feature type="compositionally biased region" description="Low complexity" evidence="10">
    <location>
        <begin position="823"/>
        <end position="837"/>
    </location>
</feature>
<feature type="chain" id="PRO_5043351063" evidence="12">
    <location>
        <begin position="24"/>
        <end position="1512"/>
    </location>
</feature>
<evidence type="ECO:0000256" key="6">
    <source>
        <dbReference type="ARBA" id="ARBA00022974"/>
    </source>
</evidence>
<evidence type="ECO:0000256" key="8">
    <source>
        <dbReference type="ARBA" id="ARBA00023180"/>
    </source>
</evidence>
<dbReference type="GO" id="GO:0005886">
    <property type="term" value="C:plasma membrane"/>
    <property type="evidence" value="ECO:0007669"/>
    <property type="project" value="UniProtKB-SubCell"/>
</dbReference>
<sequence>MAKQVLSLSLLLVFLFHSTTTSGQPALAPTQPAVAPAAPANAPAPPGPPDVTKILQKVGGFTILIRLLKSTGVADQLRGQLNDSSIRFTLFAPNDNAFSNLKAGTLNSLNNEEKVRLIQFHILPTYYTLENFQTVSNPVRTQAGDNKPGDYPLNVTSVGSQVNISTGLVNASVSGTLYSNFQLAIYQVDKVLLPLDLFVAKPPSPAPAPAPTKPKPKKTTAAASPQTSTTATPTVVNSGAVSLATHGILVSLGVAPAPAPKLPAVAPAGPAPPGPPDVAKILQKIGGFTILIRLLKSTGVSDQLKGQLNDSNIRFTLFAANDNAFASLKAGTLNSLNNEEKVRLVQFHILPTYYTLQNFQTVSNPLRTQAGDNKPSDYPLNVTSMGNQVNISTGLVNATVSGTLYSNFQLAIYQVDKVLLPLDLFVPKVPSPAPALAPAPAIIKPKPKKTPIAASPKTSTTTTATPTVVVNSGAESLATHGILVPIGVAALFFSLSILLVLLFHCITTLGQPAAAPVQPAKAPVQPANAPVQPATPPVVQPAKAPAPVQSAKVPPTKKGVPDVTKILGKAGGFSVFIRLLKSTGVSDQLYGQLNNSNNGFTIFAPTDAAFSSLKAGTINSLSDLQKTQLVQFHILNTVVTLSNFQTLSNPVPTEAGDAGEFPLTVTTAGNQVNISSVLVNTTLGGTVYSDNQLNIYQVDQVLLPLDIFNPKPKHKAPASAPTLSKPKSLDNGAGADTDADADTPSVAAKVDESGALSLKRHGNEILMSIGAALALFPLSILLVFLLHCITTLGQPAAAPVQPANAPVQPANAPVQPATPPVVQPAKAPAPVQSAKVPPTKKVTLSNFQTLSNPVPTEAGDAGEFPLTVTTAGNQVNISSVLVNTTLGGTVYSDNQLDIYQVDQVLLPLDIFNPKPKHNAPASAPTLSKPKSLDNGAGADADADTPSVAAKVDESGALSLKRHRNGILMSIGAALVLFSLSILLVFLLHCITTLGQPAAAPVQPANAPVQPANAPVQPATPPVIQPAKAPAPVQSAKVPPTKKGVPDVTKILGKAGAFSVFIRLLKSTGVSDQLYGQLNNSKNGFTIFAPTDAAFSSLKAGTINSLSDLQKTQLVQFHILNTVVTLSNFQTLSNPVPTEAGDAGEFPLTVTTAGNQAPASAPTLSKPKSLDSGADADADADTPSVAAKVDASGALSLKRHGNGILMSIGVAFVAFIMTKQRVLFSLSILLVFLLHCNTTLGQPAAAPAQPANAPVQPANAPVQPATPPVVQPAKAPAPVQSAKVPPTQKGVPDVTKILGKAGGFSVFIRLLKSTGVSDQLYGQLNNSNNGFTIFAPTDAAFSSLKAGTINSLSDLQKTQLVQFHILNTVVTLSNFQTLSNPVPTEAGDTSASEFPLTVITAGNQVNISTGLVNTTLGGTVYSDNQLDIYQVEKVLLPLDIFNPKPKHKAPASAPTLSTPKTTDNGDEDSQFVPTEVDESSAVSLSGHGMLVSIEVTLVAFILTEGLHGVYVPA</sequence>
<feature type="region of interest" description="Disordered" evidence="10">
    <location>
        <begin position="809"/>
        <end position="837"/>
    </location>
</feature>
<feature type="domain" description="FAS1" evidence="13">
    <location>
        <begin position="1290"/>
        <end position="1434"/>
    </location>
</feature>
<organism evidence="14 15">
    <name type="scientific">Quercus suber</name>
    <name type="common">Cork oak</name>
    <dbReference type="NCBI Taxonomy" id="58331"/>
    <lineage>
        <taxon>Eukaryota</taxon>
        <taxon>Viridiplantae</taxon>
        <taxon>Streptophyta</taxon>
        <taxon>Embryophyta</taxon>
        <taxon>Tracheophyta</taxon>
        <taxon>Spermatophyta</taxon>
        <taxon>Magnoliopsida</taxon>
        <taxon>eudicotyledons</taxon>
        <taxon>Gunneridae</taxon>
        <taxon>Pentapetalae</taxon>
        <taxon>rosids</taxon>
        <taxon>fabids</taxon>
        <taxon>Fagales</taxon>
        <taxon>Fagaceae</taxon>
        <taxon>Quercus</taxon>
    </lineage>
</organism>
<dbReference type="SMART" id="SM00554">
    <property type="entry name" value="FAS1"/>
    <property type="match status" value="5"/>
</dbReference>
<evidence type="ECO:0000256" key="10">
    <source>
        <dbReference type="SAM" id="MobiDB-lite"/>
    </source>
</evidence>
<evidence type="ECO:0000256" key="4">
    <source>
        <dbReference type="ARBA" id="ARBA00022622"/>
    </source>
</evidence>
<evidence type="ECO:0000256" key="12">
    <source>
        <dbReference type="SAM" id="SignalP"/>
    </source>
</evidence>
<feature type="region of interest" description="Disordered" evidence="10">
    <location>
        <begin position="526"/>
        <end position="556"/>
    </location>
</feature>
<dbReference type="PANTHER" id="PTHR32077">
    <property type="entry name" value="FASCICLIN-LIKE ARABINOGALACTAN PROTEIN"/>
    <property type="match status" value="1"/>
</dbReference>
<dbReference type="GO" id="GO:0009834">
    <property type="term" value="P:plant-type secondary cell wall biogenesis"/>
    <property type="evidence" value="ECO:0007669"/>
    <property type="project" value="UniProtKB-ARBA"/>
</dbReference>
<feature type="domain" description="FAS1" evidence="13">
    <location>
        <begin position="560"/>
        <end position="702"/>
    </location>
</feature>
<keyword evidence="11" id="KW-0812">Transmembrane</keyword>
<feature type="compositionally biased region" description="Low complexity" evidence="10">
    <location>
        <begin position="1270"/>
        <end position="1285"/>
    </location>
</feature>
<evidence type="ECO:0000256" key="7">
    <source>
        <dbReference type="ARBA" id="ARBA00023136"/>
    </source>
</evidence>
<feature type="compositionally biased region" description="Low complexity" evidence="10">
    <location>
        <begin position="25"/>
        <end position="41"/>
    </location>
</feature>